<evidence type="ECO:0000256" key="6">
    <source>
        <dbReference type="ARBA" id="ARBA00022692"/>
    </source>
</evidence>
<dbReference type="GO" id="GO:0015078">
    <property type="term" value="F:proton transmembrane transporter activity"/>
    <property type="evidence" value="ECO:0007669"/>
    <property type="project" value="InterPro"/>
</dbReference>
<keyword evidence="9 12" id="KW-0406">Ion transport</keyword>
<gene>
    <name evidence="14" type="primary">ATP8</name>
</gene>
<evidence type="ECO:0000256" key="2">
    <source>
        <dbReference type="ARBA" id="ARBA00008892"/>
    </source>
</evidence>
<evidence type="ECO:0000313" key="14">
    <source>
        <dbReference type="EMBL" id="UZZ44328.1"/>
    </source>
</evidence>
<evidence type="ECO:0000256" key="4">
    <source>
        <dbReference type="ARBA" id="ARBA00022448"/>
    </source>
</evidence>
<name>A0A9E8LP94_9NEOP</name>
<comment type="subunit">
    <text evidence="3">F-type ATPases have 2 components, CF(1) - the catalytic core - and CF(0) - the membrane proton channel.</text>
</comment>
<evidence type="ECO:0000256" key="12">
    <source>
        <dbReference type="RuleBase" id="RU003661"/>
    </source>
</evidence>
<dbReference type="GO" id="GO:0015986">
    <property type="term" value="P:proton motive force-driven ATP synthesis"/>
    <property type="evidence" value="ECO:0007669"/>
    <property type="project" value="InterPro"/>
</dbReference>
<evidence type="ECO:0000256" key="9">
    <source>
        <dbReference type="ARBA" id="ARBA00023065"/>
    </source>
</evidence>
<evidence type="ECO:0000256" key="1">
    <source>
        <dbReference type="ARBA" id="ARBA00004304"/>
    </source>
</evidence>
<organism evidence="14">
    <name type="scientific">Psilotreta sp. XG-2021</name>
    <dbReference type="NCBI Taxonomy" id="2996739"/>
    <lineage>
        <taxon>Eukaryota</taxon>
        <taxon>Metazoa</taxon>
        <taxon>Ecdysozoa</taxon>
        <taxon>Arthropoda</taxon>
        <taxon>Hexapoda</taxon>
        <taxon>Insecta</taxon>
        <taxon>Pterygota</taxon>
        <taxon>Neoptera</taxon>
        <taxon>Endopterygota</taxon>
        <taxon>Trichoptera</taxon>
        <taxon>Integripalpia</taxon>
        <taxon>Brevitentoria</taxon>
        <taxon>Leptoceroidea</taxon>
        <taxon>Odontoceridae</taxon>
        <taxon>Odontocerinae</taxon>
        <taxon>Psilotreta</taxon>
    </lineage>
</organism>
<dbReference type="EMBL" id="OL678046">
    <property type="protein sequence ID" value="UZZ44328.1"/>
    <property type="molecule type" value="Genomic_DNA"/>
</dbReference>
<keyword evidence="4 12" id="KW-0813">Transport</keyword>
<sequence length="51" mass="6469">MPQMMPLNWLILYFFFFICFMIVIFLNYSIYIIMNNTKMKKKIKTNIFFWK</sequence>
<keyword evidence="7 12" id="KW-0375">Hydrogen ion transport</keyword>
<keyword evidence="10 12" id="KW-0496">Mitochondrion</keyword>
<keyword evidence="5 12" id="KW-0138">CF(0)</keyword>
<dbReference type="GO" id="GO:0045259">
    <property type="term" value="C:proton-transporting ATP synthase complex"/>
    <property type="evidence" value="ECO:0007669"/>
    <property type="project" value="UniProtKB-KW"/>
</dbReference>
<reference evidence="14" key="2">
    <citation type="journal article" date="2022" name="Syst. Entomol.">
        <title>Massive gene rearrangements of mitochondrial genomes and implications for the phylogeny of Trichoptera (Insecta).</title>
        <authorList>
            <person name="Ge X."/>
            <person name="Peng L."/>
            <person name="Vogler A.P."/>
            <person name="Morse J.C."/>
            <person name="Yang L."/>
            <person name="Sun C."/>
            <person name="Wang B."/>
        </authorList>
    </citation>
    <scope>NUCLEOTIDE SEQUENCE</scope>
</reference>
<geneLocation type="mitochondrion" evidence="14"/>
<keyword evidence="6 12" id="KW-0812">Transmembrane</keyword>
<dbReference type="Pfam" id="PF00895">
    <property type="entry name" value="ATP-synt_8"/>
    <property type="match status" value="1"/>
</dbReference>
<dbReference type="AlphaFoldDB" id="A0A9E8LP94"/>
<reference evidence="14" key="1">
    <citation type="submission" date="2021-11" db="EMBL/GenBank/DDBJ databases">
        <authorList>
            <person name="Ge X.-Y."/>
            <person name="Peng L."/>
            <person name="Sun C.-H."/>
            <person name="Wang B.-X."/>
        </authorList>
    </citation>
    <scope>NUCLEOTIDE SEQUENCE</scope>
</reference>
<proteinExistence type="inferred from homology"/>
<feature type="transmembrane region" description="Helical" evidence="13">
    <location>
        <begin position="12"/>
        <end position="34"/>
    </location>
</feature>
<keyword evidence="8 13" id="KW-1133">Transmembrane helix</keyword>
<comment type="subcellular location">
    <subcellularLocation>
        <location evidence="1 12">Mitochondrion membrane</location>
        <topology evidence="1 12">Single-pass membrane protein</topology>
    </subcellularLocation>
</comment>
<keyword evidence="11 13" id="KW-0472">Membrane</keyword>
<evidence type="ECO:0000256" key="3">
    <source>
        <dbReference type="ARBA" id="ARBA00011291"/>
    </source>
</evidence>
<evidence type="ECO:0000256" key="8">
    <source>
        <dbReference type="ARBA" id="ARBA00022989"/>
    </source>
</evidence>
<dbReference type="InterPro" id="IPR001421">
    <property type="entry name" value="ATP8_metazoa"/>
</dbReference>
<accession>A0A9E8LP94</accession>
<evidence type="ECO:0000256" key="13">
    <source>
        <dbReference type="SAM" id="Phobius"/>
    </source>
</evidence>
<protein>
    <recommendedName>
        <fullName evidence="12">ATP synthase complex subunit 8</fullName>
    </recommendedName>
</protein>
<evidence type="ECO:0000256" key="11">
    <source>
        <dbReference type="ARBA" id="ARBA00023136"/>
    </source>
</evidence>
<comment type="similarity">
    <text evidence="2 12">Belongs to the ATPase protein 8 family.</text>
</comment>
<evidence type="ECO:0000256" key="5">
    <source>
        <dbReference type="ARBA" id="ARBA00022547"/>
    </source>
</evidence>
<evidence type="ECO:0000256" key="7">
    <source>
        <dbReference type="ARBA" id="ARBA00022781"/>
    </source>
</evidence>
<dbReference type="GO" id="GO:0031966">
    <property type="term" value="C:mitochondrial membrane"/>
    <property type="evidence" value="ECO:0007669"/>
    <property type="project" value="UniProtKB-SubCell"/>
</dbReference>
<evidence type="ECO:0000256" key="10">
    <source>
        <dbReference type="ARBA" id="ARBA00023128"/>
    </source>
</evidence>